<feature type="region of interest" description="Disordered" evidence="1">
    <location>
        <begin position="1"/>
        <end position="57"/>
    </location>
</feature>
<dbReference type="OrthoDB" id="2346878at2759"/>
<feature type="compositionally biased region" description="Acidic residues" evidence="1">
    <location>
        <begin position="73"/>
        <end position="99"/>
    </location>
</feature>
<evidence type="ECO:0000313" key="3">
    <source>
        <dbReference type="Proteomes" id="UP000789570"/>
    </source>
</evidence>
<gene>
    <name evidence="2" type="ORF">FCALED_LOCUS5063</name>
</gene>
<name>A0A9N9AHM8_9GLOM</name>
<evidence type="ECO:0000313" key="2">
    <source>
        <dbReference type="EMBL" id="CAG8528594.1"/>
    </source>
</evidence>
<feature type="compositionally biased region" description="Basic and acidic residues" evidence="1">
    <location>
        <begin position="23"/>
        <end position="46"/>
    </location>
</feature>
<protein>
    <submittedName>
        <fullName evidence="2">10873_t:CDS:1</fullName>
    </submittedName>
</protein>
<dbReference type="AlphaFoldDB" id="A0A9N9AHM8"/>
<accession>A0A9N9AHM8</accession>
<keyword evidence="3" id="KW-1185">Reference proteome</keyword>
<sequence length="130" mass="15024">MPRKMKKTFVTDTPKPLKKMRKKVDPCTKESHTKERELPVRNEPFKMQKQLSSHDGNRNISYPLILIEQILNSDEDQNIDESDIGEDNDDELDELGEDNSEQHVDFDALEYDNKNEGVESAIPDINSSFT</sequence>
<comment type="caution">
    <text evidence="2">The sequence shown here is derived from an EMBL/GenBank/DDBJ whole genome shotgun (WGS) entry which is preliminary data.</text>
</comment>
<organism evidence="2 3">
    <name type="scientific">Funneliformis caledonium</name>
    <dbReference type="NCBI Taxonomy" id="1117310"/>
    <lineage>
        <taxon>Eukaryota</taxon>
        <taxon>Fungi</taxon>
        <taxon>Fungi incertae sedis</taxon>
        <taxon>Mucoromycota</taxon>
        <taxon>Glomeromycotina</taxon>
        <taxon>Glomeromycetes</taxon>
        <taxon>Glomerales</taxon>
        <taxon>Glomeraceae</taxon>
        <taxon>Funneliformis</taxon>
    </lineage>
</organism>
<dbReference type="EMBL" id="CAJVPQ010001039">
    <property type="protein sequence ID" value="CAG8528594.1"/>
    <property type="molecule type" value="Genomic_DNA"/>
</dbReference>
<dbReference type="Proteomes" id="UP000789570">
    <property type="component" value="Unassembled WGS sequence"/>
</dbReference>
<proteinExistence type="predicted"/>
<feature type="region of interest" description="Disordered" evidence="1">
    <location>
        <begin position="73"/>
        <end position="130"/>
    </location>
</feature>
<feature type="compositionally biased region" description="Basic and acidic residues" evidence="1">
    <location>
        <begin position="100"/>
        <end position="117"/>
    </location>
</feature>
<reference evidence="2" key="1">
    <citation type="submission" date="2021-06" db="EMBL/GenBank/DDBJ databases">
        <authorList>
            <person name="Kallberg Y."/>
            <person name="Tangrot J."/>
            <person name="Rosling A."/>
        </authorList>
    </citation>
    <scope>NUCLEOTIDE SEQUENCE</scope>
    <source>
        <strain evidence="2">UK204</strain>
    </source>
</reference>
<evidence type="ECO:0000256" key="1">
    <source>
        <dbReference type="SAM" id="MobiDB-lite"/>
    </source>
</evidence>